<organism evidence="1 2">
    <name type="scientific">Giardia muris</name>
    <dbReference type="NCBI Taxonomy" id="5742"/>
    <lineage>
        <taxon>Eukaryota</taxon>
        <taxon>Metamonada</taxon>
        <taxon>Diplomonadida</taxon>
        <taxon>Hexamitidae</taxon>
        <taxon>Giardiinae</taxon>
        <taxon>Giardia</taxon>
    </lineage>
</organism>
<dbReference type="EMBL" id="VDLU01000001">
    <property type="protein sequence ID" value="TNJ30238.1"/>
    <property type="molecule type" value="Genomic_DNA"/>
</dbReference>
<dbReference type="SUPFAM" id="SSF48403">
    <property type="entry name" value="Ankyrin repeat"/>
    <property type="match status" value="1"/>
</dbReference>
<dbReference type="VEuPathDB" id="GiardiaDB:GMRT_14223"/>
<dbReference type="SMART" id="SM00248">
    <property type="entry name" value="ANK"/>
    <property type="match status" value="2"/>
</dbReference>
<sequence>MVETDLMRAARAGDCHEISRFLNEAGQQDVAGKTALMHAAEYGHLECVNVLKNTVEHQMHDSRGWTALMYACANSHPDCAAALVGERRTVNSKTASTRIRNADYEAELAVRDVYEAELRKELEMQSARLLNLQKVYDQMAIS</sequence>
<comment type="caution">
    <text evidence="1">The sequence shown here is derived from an EMBL/GenBank/DDBJ whole genome shotgun (WGS) entry which is preliminary data.</text>
</comment>
<evidence type="ECO:0000313" key="1">
    <source>
        <dbReference type="EMBL" id="TNJ30238.1"/>
    </source>
</evidence>
<dbReference type="Pfam" id="PF12796">
    <property type="entry name" value="Ank_2"/>
    <property type="match status" value="1"/>
</dbReference>
<accession>A0A4Z1T3L4</accession>
<dbReference type="Proteomes" id="UP000315496">
    <property type="component" value="Chromosome 1"/>
</dbReference>
<reference evidence="1 2" key="1">
    <citation type="submission" date="2019-05" db="EMBL/GenBank/DDBJ databases">
        <title>The compact genome of Giardia muris reveals important steps in the evolution of intestinal protozoan parasites.</title>
        <authorList>
            <person name="Xu F."/>
            <person name="Jimenez-Gonzalez A."/>
            <person name="Einarsson E."/>
            <person name="Astvaldsson A."/>
            <person name="Peirasmaki D."/>
            <person name="Eckmann L."/>
            <person name="Andersson J.O."/>
            <person name="Svard S.G."/>
            <person name="Jerlstrom-Hultqvist J."/>
        </authorList>
    </citation>
    <scope>NUCLEOTIDE SEQUENCE [LARGE SCALE GENOMIC DNA]</scope>
    <source>
        <strain evidence="1 2">Roberts-Thomson</strain>
    </source>
</reference>
<dbReference type="InterPro" id="IPR036770">
    <property type="entry name" value="Ankyrin_rpt-contain_sf"/>
</dbReference>
<dbReference type="Gene3D" id="1.25.40.20">
    <property type="entry name" value="Ankyrin repeat-containing domain"/>
    <property type="match status" value="1"/>
</dbReference>
<proteinExistence type="predicted"/>
<protein>
    <submittedName>
        <fullName evidence="1">Ankyrin repeat protein 1</fullName>
    </submittedName>
</protein>
<name>A0A4Z1T3L4_GIAMU</name>
<gene>
    <name evidence="1" type="ORF">GMRT_14223</name>
</gene>
<keyword evidence="2" id="KW-1185">Reference proteome</keyword>
<dbReference type="PANTHER" id="PTHR24120">
    <property type="entry name" value="GH07239P"/>
    <property type="match status" value="1"/>
</dbReference>
<dbReference type="PANTHER" id="PTHR24120:SF4">
    <property type="entry name" value="GH07239P"/>
    <property type="match status" value="1"/>
</dbReference>
<dbReference type="AlphaFoldDB" id="A0A4Z1T3L4"/>
<evidence type="ECO:0000313" key="2">
    <source>
        <dbReference type="Proteomes" id="UP000315496"/>
    </source>
</evidence>
<dbReference type="InterPro" id="IPR002110">
    <property type="entry name" value="Ankyrin_rpt"/>
</dbReference>
<dbReference type="OrthoDB" id="10057496at2759"/>